<organism evidence="2 3">
    <name type="scientific">Canibacter oris</name>
    <dbReference type="NCBI Taxonomy" id="1365628"/>
    <lineage>
        <taxon>Bacteria</taxon>
        <taxon>Bacillati</taxon>
        <taxon>Actinomycetota</taxon>
        <taxon>Actinomycetes</taxon>
        <taxon>Micrococcales</taxon>
        <taxon>Microbacteriaceae</taxon>
        <taxon>Canibacter</taxon>
    </lineage>
</organism>
<dbReference type="Gene3D" id="2.60.120.10">
    <property type="entry name" value="Jelly Rolls"/>
    <property type="match status" value="1"/>
</dbReference>
<dbReference type="InterPro" id="IPR009327">
    <property type="entry name" value="Cupin_DUF985"/>
</dbReference>
<dbReference type="SUPFAM" id="SSF51182">
    <property type="entry name" value="RmlC-like cupins"/>
    <property type="match status" value="1"/>
</dbReference>
<dbReference type="PANTHER" id="PTHR33387:SF3">
    <property type="entry name" value="DUF985 DOMAIN-CONTAINING PROTEIN"/>
    <property type="match status" value="1"/>
</dbReference>
<name>A0A840DJV6_9MICO</name>
<sequence>MPEQPPSQSATADTAAAAQLLPAESTSTPAVQTPTAILPAAAAELAKRLRLEPLPHEGGMFRNTLASDVSSAIYYLLTAGDFSALHSLTAAEVYHWYAGDPLELLVLLPDGNGYTTVVGDPLAGFEPQTVIPADAIHGSRSRGSWTLVGTTMAPAFSWEGFALIDRATALTQYPEFAELITALTRH</sequence>
<protein>
    <recommendedName>
        <fullName evidence="1">DUF985 domain-containing protein</fullName>
    </recommendedName>
</protein>
<dbReference type="CDD" id="cd06121">
    <property type="entry name" value="cupin_YML079wp"/>
    <property type="match status" value="1"/>
</dbReference>
<comment type="caution">
    <text evidence="2">The sequence shown here is derived from an EMBL/GenBank/DDBJ whole genome shotgun (WGS) entry which is preliminary data.</text>
</comment>
<evidence type="ECO:0000313" key="2">
    <source>
        <dbReference type="EMBL" id="MBB4071983.1"/>
    </source>
</evidence>
<dbReference type="AlphaFoldDB" id="A0A840DJV6"/>
<evidence type="ECO:0000313" key="3">
    <source>
        <dbReference type="Proteomes" id="UP000571183"/>
    </source>
</evidence>
<dbReference type="RefSeq" id="WP_183304917.1">
    <property type="nucleotide sequence ID" value="NZ_JACIFD010000013.1"/>
</dbReference>
<keyword evidence="3" id="KW-1185">Reference proteome</keyword>
<dbReference type="InterPro" id="IPR014710">
    <property type="entry name" value="RmlC-like_jellyroll"/>
</dbReference>
<evidence type="ECO:0000259" key="1">
    <source>
        <dbReference type="Pfam" id="PF06172"/>
    </source>
</evidence>
<proteinExistence type="predicted"/>
<dbReference type="PANTHER" id="PTHR33387">
    <property type="entry name" value="RMLC-LIKE JELLY ROLL FOLD PROTEIN"/>
    <property type="match status" value="1"/>
</dbReference>
<dbReference type="InterPro" id="IPR011051">
    <property type="entry name" value="RmlC_Cupin_sf"/>
</dbReference>
<reference evidence="2" key="1">
    <citation type="submission" date="2020-08" db="EMBL/GenBank/DDBJ databases">
        <title>Sequencing the genomes of 1000 actinobacteria strains.</title>
        <authorList>
            <person name="Klenk H.-P."/>
        </authorList>
    </citation>
    <scope>NUCLEOTIDE SEQUENCE [LARGE SCALE GENOMIC DNA]</scope>
    <source>
        <strain evidence="2">DSM 27064</strain>
    </source>
</reference>
<feature type="domain" description="DUF985" evidence="1">
    <location>
        <begin position="44"/>
        <end position="163"/>
    </location>
</feature>
<gene>
    <name evidence="2" type="ORF">F5897_001306</name>
</gene>
<dbReference type="Pfam" id="PF06172">
    <property type="entry name" value="Cupin_5"/>
    <property type="match status" value="1"/>
</dbReference>
<dbReference type="InterPro" id="IPR039935">
    <property type="entry name" value="YML079W-like"/>
</dbReference>
<accession>A0A840DJV6</accession>
<dbReference type="Proteomes" id="UP000571183">
    <property type="component" value="Unassembled WGS sequence"/>
</dbReference>
<dbReference type="EMBL" id="JACIFD010000013">
    <property type="protein sequence ID" value="MBB4071983.1"/>
    <property type="molecule type" value="Genomic_DNA"/>
</dbReference>